<dbReference type="Pfam" id="PF01337">
    <property type="entry name" value="Barstar"/>
    <property type="match status" value="1"/>
</dbReference>
<dbReference type="EMBL" id="BMUT01000002">
    <property type="protein sequence ID" value="GGX68671.1"/>
    <property type="molecule type" value="Genomic_DNA"/>
</dbReference>
<dbReference type="Proteomes" id="UP000659223">
    <property type="component" value="Unassembled WGS sequence"/>
</dbReference>
<evidence type="ECO:0000256" key="1">
    <source>
        <dbReference type="ARBA" id="ARBA00006845"/>
    </source>
</evidence>
<dbReference type="Gene3D" id="3.30.370.10">
    <property type="entry name" value="Barstar-like"/>
    <property type="match status" value="1"/>
</dbReference>
<dbReference type="InterPro" id="IPR000468">
    <property type="entry name" value="Barstar"/>
</dbReference>
<gene>
    <name evidence="3" type="ORF">GCM10010324_11840</name>
</gene>
<accession>A0ABQ2Y6A4</accession>
<evidence type="ECO:0000259" key="2">
    <source>
        <dbReference type="Pfam" id="PF01337"/>
    </source>
</evidence>
<reference evidence="4" key="1">
    <citation type="journal article" date="2019" name="Int. J. Syst. Evol. Microbiol.">
        <title>The Global Catalogue of Microorganisms (GCM) 10K type strain sequencing project: providing services to taxonomists for standard genome sequencing and annotation.</title>
        <authorList>
            <consortium name="The Broad Institute Genomics Platform"/>
            <consortium name="The Broad Institute Genome Sequencing Center for Infectious Disease"/>
            <person name="Wu L."/>
            <person name="Ma J."/>
        </authorList>
    </citation>
    <scope>NUCLEOTIDE SEQUENCE [LARGE SCALE GENOMIC DNA]</scope>
    <source>
        <strain evidence="4">JCM 4586</strain>
    </source>
</reference>
<protein>
    <recommendedName>
        <fullName evidence="2">Barstar (barnase inhibitor) domain-containing protein</fullName>
    </recommendedName>
</protein>
<proteinExistence type="inferred from homology"/>
<dbReference type="SUPFAM" id="SSF52038">
    <property type="entry name" value="Barstar-related"/>
    <property type="match status" value="1"/>
</dbReference>
<sequence length="165" mass="18513">MAIGGPGLWSVSGPWLHVLPRTAVGVLMDFLPPTGATFVGRLDGAKMGDTDGVFEQFWDRFRFPDYFGWNWHALSDCLRDLHWMRADRYLVVIENSSSLLSGVPEDVAVFLSVLKEVVEHWRNPHMKPGNVAIPFAVLLLCEPDEADPLRAVPARVESETERPTK</sequence>
<evidence type="ECO:0000313" key="3">
    <source>
        <dbReference type="EMBL" id="GGX68671.1"/>
    </source>
</evidence>
<name>A0ABQ2Y6A4_9ACTN</name>
<comment type="similarity">
    <text evidence="1">Belongs to the barstar family.</text>
</comment>
<comment type="caution">
    <text evidence="3">The sequence shown here is derived from an EMBL/GenBank/DDBJ whole genome shotgun (WGS) entry which is preliminary data.</text>
</comment>
<organism evidence="3 4">
    <name type="scientific">Streptomyces hiroshimensis</name>
    <dbReference type="NCBI Taxonomy" id="66424"/>
    <lineage>
        <taxon>Bacteria</taxon>
        <taxon>Bacillati</taxon>
        <taxon>Actinomycetota</taxon>
        <taxon>Actinomycetes</taxon>
        <taxon>Kitasatosporales</taxon>
        <taxon>Streptomycetaceae</taxon>
        <taxon>Streptomyces</taxon>
    </lineage>
</organism>
<dbReference type="InterPro" id="IPR035905">
    <property type="entry name" value="Barstar-like_sf"/>
</dbReference>
<feature type="domain" description="Barstar (barnase inhibitor)" evidence="2">
    <location>
        <begin position="41"/>
        <end position="124"/>
    </location>
</feature>
<evidence type="ECO:0000313" key="4">
    <source>
        <dbReference type="Proteomes" id="UP000659223"/>
    </source>
</evidence>
<keyword evidence="4" id="KW-1185">Reference proteome</keyword>